<dbReference type="AlphaFoldDB" id="B8FKI3"/>
<name>B8FKI3_DESAL</name>
<evidence type="ECO:0000256" key="7">
    <source>
        <dbReference type="ARBA" id="ARBA00023014"/>
    </source>
</evidence>
<accession>B8FKI3</accession>
<dbReference type="PROSITE" id="PS51918">
    <property type="entry name" value="RADICAL_SAM"/>
    <property type="match status" value="1"/>
</dbReference>
<keyword evidence="3" id="KW-0808">Transferase</keyword>
<evidence type="ECO:0000256" key="3">
    <source>
        <dbReference type="ARBA" id="ARBA00022679"/>
    </source>
</evidence>
<dbReference type="CDD" id="cd01335">
    <property type="entry name" value="Radical_SAM"/>
    <property type="match status" value="1"/>
</dbReference>
<organism evidence="10 11">
    <name type="scientific">Desulfatibacillum aliphaticivorans</name>
    <dbReference type="NCBI Taxonomy" id="218208"/>
    <lineage>
        <taxon>Bacteria</taxon>
        <taxon>Pseudomonadati</taxon>
        <taxon>Thermodesulfobacteriota</taxon>
        <taxon>Desulfobacteria</taxon>
        <taxon>Desulfobacterales</taxon>
        <taxon>Desulfatibacillaceae</taxon>
        <taxon>Desulfatibacillum</taxon>
    </lineage>
</organism>
<dbReference type="InterPro" id="IPR034466">
    <property type="entry name" value="Methyltransferase_Class_B"/>
</dbReference>
<dbReference type="InterPro" id="IPR007197">
    <property type="entry name" value="rSAM"/>
</dbReference>
<evidence type="ECO:0000259" key="9">
    <source>
        <dbReference type="PROSITE" id="PS51918"/>
    </source>
</evidence>
<feature type="domain" description="Radical SAM core" evidence="9">
    <location>
        <begin position="199"/>
        <end position="423"/>
    </location>
</feature>
<keyword evidence="7" id="KW-0411">Iron-sulfur</keyword>
<keyword evidence="5" id="KW-0479">Metal-binding</keyword>
<evidence type="ECO:0000256" key="5">
    <source>
        <dbReference type="ARBA" id="ARBA00022723"/>
    </source>
</evidence>
<dbReference type="Pfam" id="PF02310">
    <property type="entry name" value="B12-binding"/>
    <property type="match status" value="1"/>
</dbReference>
<dbReference type="PANTHER" id="PTHR43409">
    <property type="entry name" value="ANAEROBIC MAGNESIUM-PROTOPORPHYRIN IX MONOMETHYL ESTER CYCLASE-RELATED"/>
    <property type="match status" value="1"/>
</dbReference>
<dbReference type="GO" id="GO:0031419">
    <property type="term" value="F:cobalamin binding"/>
    <property type="evidence" value="ECO:0007669"/>
    <property type="project" value="InterPro"/>
</dbReference>
<evidence type="ECO:0000259" key="8">
    <source>
        <dbReference type="PROSITE" id="PS51332"/>
    </source>
</evidence>
<dbReference type="SFLD" id="SFLDG01082">
    <property type="entry name" value="B12-binding_domain_containing"/>
    <property type="match status" value="1"/>
</dbReference>
<keyword evidence="2" id="KW-0489">Methyltransferase</keyword>
<dbReference type="GO" id="GO:0046872">
    <property type="term" value="F:metal ion binding"/>
    <property type="evidence" value="ECO:0007669"/>
    <property type="project" value="UniProtKB-KW"/>
</dbReference>
<reference evidence="10 11" key="1">
    <citation type="journal article" date="2012" name="Environ. Microbiol.">
        <title>The genome sequence of Desulfatibacillum alkenivorans AK-01: a blueprint for anaerobic alkane oxidation.</title>
        <authorList>
            <person name="Callaghan A.V."/>
            <person name="Morris B.E."/>
            <person name="Pereira I.A."/>
            <person name="McInerney M.J."/>
            <person name="Austin R.N."/>
            <person name="Groves J.T."/>
            <person name="Kukor J.J."/>
            <person name="Suflita J.M."/>
            <person name="Young L.Y."/>
            <person name="Zylstra G.J."/>
            <person name="Wawrik B."/>
        </authorList>
    </citation>
    <scope>NUCLEOTIDE SEQUENCE [LARGE SCALE GENOMIC DNA]</scope>
    <source>
        <strain evidence="10 11">AK-01</strain>
    </source>
</reference>
<evidence type="ECO:0000313" key="10">
    <source>
        <dbReference type="EMBL" id="ACL01798.1"/>
    </source>
</evidence>
<keyword evidence="4" id="KW-0949">S-adenosyl-L-methionine</keyword>
<dbReference type="Pfam" id="PF04055">
    <property type="entry name" value="Radical_SAM"/>
    <property type="match status" value="1"/>
</dbReference>
<evidence type="ECO:0000256" key="2">
    <source>
        <dbReference type="ARBA" id="ARBA00022603"/>
    </source>
</evidence>
<dbReference type="SMART" id="SM00729">
    <property type="entry name" value="Elp3"/>
    <property type="match status" value="1"/>
</dbReference>
<comment type="cofactor">
    <cofactor evidence="1">
        <name>[4Fe-4S] cluster</name>
        <dbReference type="ChEBI" id="CHEBI:49883"/>
    </cofactor>
</comment>
<feature type="domain" description="B12-binding" evidence="8">
    <location>
        <begin position="1"/>
        <end position="145"/>
    </location>
</feature>
<sequence length="494" mass="56656">MANILLIKNRKREYTDHYLATSPPLGVLYLAAYAREQRPGKDVFTMVDERVYAKTSREWEAYLKDLQPEVIGFSSMSIEQDQVDYLLPVFKRALPRAKIVIGGPLASSSGARLLDDANIDYVVKGEGEIPFTQLLEALDGNEDYPFDQIAGLAFRDDSGKIIDNPPSKNRADLDALPYPAYDLINLQDYVGRDRMTPVRTTQLYAPLFTSRGCPYHCIYCHDIFSGKFRAMSAMRVVDEIEHMINAYGVHEFEVYDDIFNLDKQRVKDISAEIKKRGLETYFTFPNGVRGDILDRETLEALKDMGTVHMAFAVETASPRIQKVLRKNINLKKIRENIAIAADLKIFTWGFLMMGLPKESRWELWKTIWFATSSKLHGAYFFPVVPFEGTELAQKYEEAIESHGEKRLWDYFLPEGALGAVGPRELSIMHSLAYFIFFFNPWRVYLIYTSGVAPFRRLVSLAFGIVRYIVADKILYTIKAKARKIFKFRITPRTA</sequence>
<dbReference type="CDD" id="cd02068">
    <property type="entry name" value="radical_SAM_B12_BD"/>
    <property type="match status" value="1"/>
</dbReference>
<gene>
    <name evidence="10" type="ordered locus">Dalk_0088</name>
</gene>
<dbReference type="SUPFAM" id="SSF102114">
    <property type="entry name" value="Radical SAM enzymes"/>
    <property type="match status" value="1"/>
</dbReference>
<dbReference type="InterPro" id="IPR013785">
    <property type="entry name" value="Aldolase_TIM"/>
</dbReference>
<dbReference type="RefSeq" id="WP_012609238.1">
    <property type="nucleotide sequence ID" value="NC_011768.1"/>
</dbReference>
<evidence type="ECO:0000313" key="11">
    <source>
        <dbReference type="Proteomes" id="UP000000739"/>
    </source>
</evidence>
<dbReference type="PANTHER" id="PTHR43409:SF7">
    <property type="entry name" value="BLL1977 PROTEIN"/>
    <property type="match status" value="1"/>
</dbReference>
<dbReference type="InterPro" id="IPR006158">
    <property type="entry name" value="Cobalamin-bd"/>
</dbReference>
<dbReference type="KEGG" id="dal:Dalk_0088"/>
<dbReference type="InterPro" id="IPR058240">
    <property type="entry name" value="rSAM_sf"/>
</dbReference>
<dbReference type="SFLD" id="SFLDG01123">
    <property type="entry name" value="methyltransferase_(Class_B)"/>
    <property type="match status" value="1"/>
</dbReference>
<dbReference type="GO" id="GO:0003824">
    <property type="term" value="F:catalytic activity"/>
    <property type="evidence" value="ECO:0007669"/>
    <property type="project" value="InterPro"/>
</dbReference>
<dbReference type="GO" id="GO:0005829">
    <property type="term" value="C:cytosol"/>
    <property type="evidence" value="ECO:0007669"/>
    <property type="project" value="TreeGrafter"/>
</dbReference>
<dbReference type="eggNOG" id="COG1032">
    <property type="taxonomic scope" value="Bacteria"/>
</dbReference>
<dbReference type="EMBL" id="CP001322">
    <property type="protein sequence ID" value="ACL01798.1"/>
    <property type="molecule type" value="Genomic_DNA"/>
</dbReference>
<evidence type="ECO:0000256" key="6">
    <source>
        <dbReference type="ARBA" id="ARBA00023004"/>
    </source>
</evidence>
<dbReference type="Gene3D" id="3.20.20.70">
    <property type="entry name" value="Aldolase class I"/>
    <property type="match status" value="1"/>
</dbReference>
<dbReference type="SFLD" id="SFLDS00029">
    <property type="entry name" value="Radical_SAM"/>
    <property type="match status" value="1"/>
</dbReference>
<dbReference type="HOGENOM" id="CLU_021572_4_3_7"/>
<keyword evidence="6" id="KW-0408">Iron</keyword>
<dbReference type="PROSITE" id="PS51332">
    <property type="entry name" value="B12_BINDING"/>
    <property type="match status" value="1"/>
</dbReference>
<dbReference type="Proteomes" id="UP000000739">
    <property type="component" value="Chromosome"/>
</dbReference>
<evidence type="ECO:0000256" key="1">
    <source>
        <dbReference type="ARBA" id="ARBA00001966"/>
    </source>
</evidence>
<evidence type="ECO:0000256" key="4">
    <source>
        <dbReference type="ARBA" id="ARBA00022691"/>
    </source>
</evidence>
<dbReference type="InterPro" id="IPR051198">
    <property type="entry name" value="BchE-like"/>
</dbReference>
<dbReference type="InterPro" id="IPR006638">
    <property type="entry name" value="Elp3/MiaA/NifB-like_rSAM"/>
</dbReference>
<dbReference type="Gene3D" id="3.40.50.280">
    <property type="entry name" value="Cobalamin-binding domain"/>
    <property type="match status" value="1"/>
</dbReference>
<protein>
    <submittedName>
        <fullName evidence="10">Radical SAM domain protein</fullName>
    </submittedName>
</protein>
<keyword evidence="11" id="KW-1185">Reference proteome</keyword>
<proteinExistence type="predicted"/>
<dbReference type="GO" id="GO:0051539">
    <property type="term" value="F:4 iron, 4 sulfur cluster binding"/>
    <property type="evidence" value="ECO:0007669"/>
    <property type="project" value="UniProtKB-KW"/>
</dbReference>